<gene>
    <name evidence="1" type="ORF">RUM44_007133</name>
</gene>
<accession>A0ABR1AZV2</accession>
<comment type="caution">
    <text evidence="1">The sequence shown here is derived from an EMBL/GenBank/DDBJ whole genome shotgun (WGS) entry which is preliminary data.</text>
</comment>
<organism evidence="1 2">
    <name type="scientific">Polyplax serrata</name>
    <name type="common">Common mouse louse</name>
    <dbReference type="NCBI Taxonomy" id="468196"/>
    <lineage>
        <taxon>Eukaryota</taxon>
        <taxon>Metazoa</taxon>
        <taxon>Ecdysozoa</taxon>
        <taxon>Arthropoda</taxon>
        <taxon>Hexapoda</taxon>
        <taxon>Insecta</taxon>
        <taxon>Pterygota</taxon>
        <taxon>Neoptera</taxon>
        <taxon>Paraneoptera</taxon>
        <taxon>Psocodea</taxon>
        <taxon>Troctomorpha</taxon>
        <taxon>Phthiraptera</taxon>
        <taxon>Anoplura</taxon>
        <taxon>Polyplacidae</taxon>
        <taxon>Polyplax</taxon>
    </lineage>
</organism>
<dbReference type="EMBL" id="JAWJWF010000005">
    <property type="protein sequence ID" value="KAK6632103.1"/>
    <property type="molecule type" value="Genomic_DNA"/>
</dbReference>
<evidence type="ECO:0000313" key="2">
    <source>
        <dbReference type="Proteomes" id="UP001359485"/>
    </source>
</evidence>
<proteinExistence type="predicted"/>
<name>A0ABR1AZV2_POLSC</name>
<reference evidence="1 2" key="1">
    <citation type="submission" date="2023-09" db="EMBL/GenBank/DDBJ databases">
        <title>Genomes of two closely related lineages of the louse Polyplax serrata with different host specificities.</title>
        <authorList>
            <person name="Martinu J."/>
            <person name="Tarabai H."/>
            <person name="Stefka J."/>
            <person name="Hypsa V."/>
        </authorList>
    </citation>
    <scope>NUCLEOTIDE SEQUENCE [LARGE SCALE GENOMIC DNA]</scope>
    <source>
        <strain evidence="1">98ZLc_SE</strain>
    </source>
</reference>
<evidence type="ECO:0000313" key="1">
    <source>
        <dbReference type="EMBL" id="KAK6632103.1"/>
    </source>
</evidence>
<protein>
    <submittedName>
        <fullName evidence="1">Uncharacterized protein</fullName>
    </submittedName>
</protein>
<sequence>MHRKKNTLLLTHVLENNQTYEYLGSDGIPIDDSYSTYLNMCSEFIAKAKKYKNDNLNVKNSLLHQTKYGYENSESFEEEILLTRREYMNHYDKIFNVTHFSDDPNCLYENSRGASKRIRIIREFNEGRPEEAFSENFSFGTKCWFTRYCTLAKFIQAARITIILNRLHKRLQILRSLTPEDIAKYELNEDNNGEEKGVIVTNPCVSCNYCPSEN</sequence>
<keyword evidence="2" id="KW-1185">Reference proteome</keyword>
<dbReference type="Proteomes" id="UP001359485">
    <property type="component" value="Unassembled WGS sequence"/>
</dbReference>